<protein>
    <submittedName>
        <fullName evidence="1">Uncharacterized protein KIAA1522</fullName>
    </submittedName>
</protein>
<evidence type="ECO:0000313" key="2">
    <source>
        <dbReference type="Proteomes" id="UP000296049"/>
    </source>
</evidence>
<dbReference type="EMBL" id="KB742637">
    <property type="protein sequence ID" value="EOB06109.1"/>
    <property type="molecule type" value="Genomic_DNA"/>
</dbReference>
<reference evidence="2" key="1">
    <citation type="journal article" date="2013" name="Nat. Genet.">
        <title>The duck genome and transcriptome provide insight into an avian influenza virus reservoir species.</title>
        <authorList>
            <person name="Huang Y."/>
            <person name="Li Y."/>
            <person name="Burt D.W."/>
            <person name="Chen H."/>
            <person name="Zhang Y."/>
            <person name="Qian W."/>
            <person name="Kim H."/>
            <person name="Gan S."/>
            <person name="Zhao Y."/>
            <person name="Li J."/>
            <person name="Yi K."/>
            <person name="Feng H."/>
            <person name="Zhu P."/>
            <person name="Li B."/>
            <person name="Liu Q."/>
            <person name="Fairley S."/>
            <person name="Magor K.E."/>
            <person name="Du Z."/>
            <person name="Hu X."/>
            <person name="Goodman L."/>
            <person name="Tafer H."/>
            <person name="Vignal A."/>
            <person name="Lee T."/>
            <person name="Kim K.W."/>
            <person name="Sheng Z."/>
            <person name="An Y."/>
            <person name="Searle S."/>
            <person name="Herrero J."/>
            <person name="Groenen M.A."/>
            <person name="Crooijmans R.P."/>
            <person name="Faraut T."/>
            <person name="Cai Q."/>
            <person name="Webster R.G."/>
            <person name="Aldridge J.R."/>
            <person name="Warren W.C."/>
            <person name="Bartschat S."/>
            <person name="Kehr S."/>
            <person name="Marz M."/>
            <person name="Stadler P.F."/>
            <person name="Smith J."/>
            <person name="Kraus R.H."/>
            <person name="Zhao Y."/>
            <person name="Ren L."/>
            <person name="Fei J."/>
            <person name="Morisson M."/>
            <person name="Kaiser P."/>
            <person name="Griffin D.K."/>
            <person name="Rao M."/>
            <person name="Pitel F."/>
            <person name="Wang J."/>
            <person name="Li N."/>
        </authorList>
    </citation>
    <scope>NUCLEOTIDE SEQUENCE [LARGE SCALE GENOMIC DNA]</scope>
</reference>
<sequence>GGTGMVWSRARPVGSWGVEGL</sequence>
<feature type="non-terminal residue" evidence="1">
    <location>
        <position position="1"/>
    </location>
</feature>
<keyword evidence="2" id="KW-1185">Reference proteome</keyword>
<accession>R0LK84</accession>
<name>R0LK84_ANAPL</name>
<gene>
    <name evidence="1" type="ORF">Anapl_06038</name>
</gene>
<evidence type="ECO:0000313" key="1">
    <source>
        <dbReference type="EMBL" id="EOB06109.1"/>
    </source>
</evidence>
<dbReference type="AlphaFoldDB" id="R0LK84"/>
<organism evidence="1 2">
    <name type="scientific">Anas platyrhynchos</name>
    <name type="common">Mallard</name>
    <name type="synonym">Anas boschas</name>
    <dbReference type="NCBI Taxonomy" id="8839"/>
    <lineage>
        <taxon>Eukaryota</taxon>
        <taxon>Metazoa</taxon>
        <taxon>Chordata</taxon>
        <taxon>Craniata</taxon>
        <taxon>Vertebrata</taxon>
        <taxon>Euteleostomi</taxon>
        <taxon>Archelosauria</taxon>
        <taxon>Archosauria</taxon>
        <taxon>Dinosauria</taxon>
        <taxon>Saurischia</taxon>
        <taxon>Theropoda</taxon>
        <taxon>Coelurosauria</taxon>
        <taxon>Aves</taxon>
        <taxon>Neognathae</taxon>
        <taxon>Galloanserae</taxon>
        <taxon>Anseriformes</taxon>
        <taxon>Anatidae</taxon>
        <taxon>Anatinae</taxon>
        <taxon>Anas</taxon>
    </lineage>
</organism>
<proteinExistence type="predicted"/>
<dbReference type="Proteomes" id="UP000296049">
    <property type="component" value="Unassembled WGS sequence"/>
</dbReference>